<evidence type="ECO:0000313" key="1">
    <source>
        <dbReference type="Proteomes" id="UP000887578"/>
    </source>
</evidence>
<dbReference type="WBParaSite" id="PDA_v2.g30491.t1">
    <property type="protein sequence ID" value="PDA_v2.g30491.t1"/>
    <property type="gene ID" value="PDA_v2.g30491"/>
</dbReference>
<dbReference type="InterPro" id="IPR038765">
    <property type="entry name" value="Papain-like_cys_pep_sf"/>
</dbReference>
<name>A0A914QL99_9BILA</name>
<evidence type="ECO:0000313" key="2">
    <source>
        <dbReference type="WBParaSite" id="PDA_v2.g30491.t1"/>
    </source>
</evidence>
<dbReference type="AlphaFoldDB" id="A0A914QL99"/>
<dbReference type="Gene3D" id="3.90.1720.10">
    <property type="entry name" value="endopeptidase domain like (from Nostoc punctiforme)"/>
    <property type="match status" value="1"/>
</dbReference>
<sequence length="223" mass="25898">MSKFQIIPGDLFFFLKKLQPSGDAYEPDNQNNIDDQELTYYHVGFFYDETTLIHVVRGKGVILQPFLEAISITKPLRIEICRVKCSEEKRKEAIKFAYSEVGTAYNDIMTPNFINSKNQKAYSCTQLICEAFGGDFFEQEPMNFKDKNGKFYEFFVKQYAALNMPIPQGQLGTYPAQFRKSKKIFLIKVLERENEKMIEKEIDKENSGNTWQFILSKIPSAKL</sequence>
<dbReference type="SUPFAM" id="SSF54001">
    <property type="entry name" value="Cysteine proteinases"/>
    <property type="match status" value="1"/>
</dbReference>
<protein>
    <submittedName>
        <fullName evidence="2">Uncharacterized protein</fullName>
    </submittedName>
</protein>
<organism evidence="1 2">
    <name type="scientific">Panagrolaimus davidi</name>
    <dbReference type="NCBI Taxonomy" id="227884"/>
    <lineage>
        <taxon>Eukaryota</taxon>
        <taxon>Metazoa</taxon>
        <taxon>Ecdysozoa</taxon>
        <taxon>Nematoda</taxon>
        <taxon>Chromadorea</taxon>
        <taxon>Rhabditida</taxon>
        <taxon>Tylenchina</taxon>
        <taxon>Panagrolaimomorpha</taxon>
        <taxon>Panagrolaimoidea</taxon>
        <taxon>Panagrolaimidae</taxon>
        <taxon>Panagrolaimus</taxon>
    </lineage>
</organism>
<keyword evidence="1" id="KW-1185">Reference proteome</keyword>
<accession>A0A914QL99</accession>
<proteinExistence type="predicted"/>
<reference evidence="2" key="1">
    <citation type="submission" date="2022-11" db="UniProtKB">
        <authorList>
            <consortium name="WormBaseParasite"/>
        </authorList>
    </citation>
    <scope>IDENTIFICATION</scope>
</reference>
<dbReference type="Proteomes" id="UP000887578">
    <property type="component" value="Unplaced"/>
</dbReference>